<comment type="similarity">
    <text evidence="2 14">Belongs to the cutinase family.</text>
</comment>
<feature type="signal peptide" evidence="14">
    <location>
        <begin position="1"/>
        <end position="22"/>
    </location>
</feature>
<dbReference type="Gene3D" id="3.40.50.1820">
    <property type="entry name" value="alpha/beta hydrolase"/>
    <property type="match status" value="1"/>
</dbReference>
<evidence type="ECO:0000256" key="14">
    <source>
        <dbReference type="RuleBase" id="RU361263"/>
    </source>
</evidence>
<evidence type="ECO:0000256" key="10">
    <source>
        <dbReference type="ARBA" id="ARBA00057514"/>
    </source>
</evidence>
<keyword evidence="5 14" id="KW-0964">Secreted</keyword>
<feature type="active site" evidence="12">
    <location>
        <position position="187"/>
    </location>
</feature>
<keyword evidence="4 14" id="KW-0719">Serine esterase</keyword>
<protein>
    <recommendedName>
        <fullName evidence="11 14">Cutinase</fullName>
        <ecNumber evidence="3 14">3.1.1.74</ecNumber>
    </recommendedName>
</protein>
<name>A0A364MRY4_STELY</name>
<evidence type="ECO:0000256" key="7">
    <source>
        <dbReference type="ARBA" id="ARBA00022801"/>
    </source>
</evidence>
<feature type="chain" id="PRO_5016484179" description="Cutinase" evidence="14">
    <location>
        <begin position="23"/>
        <end position="254"/>
    </location>
</feature>
<proteinExistence type="inferred from homology"/>
<evidence type="ECO:0000256" key="11">
    <source>
        <dbReference type="ARBA" id="ARBA00074522"/>
    </source>
</evidence>
<dbReference type="STRING" id="183478.A0A364MRY4"/>
<dbReference type="AlphaFoldDB" id="A0A364MRY4"/>
<dbReference type="InterPro" id="IPR011150">
    <property type="entry name" value="Cutinase_monf"/>
</dbReference>
<evidence type="ECO:0000256" key="9">
    <source>
        <dbReference type="ARBA" id="ARBA00034045"/>
    </source>
</evidence>
<evidence type="ECO:0000256" key="1">
    <source>
        <dbReference type="ARBA" id="ARBA00004613"/>
    </source>
</evidence>
<comment type="catalytic activity">
    <reaction evidence="9 14">
        <text>cutin + H2O = cutin monomers.</text>
        <dbReference type="EC" id="3.1.1.74"/>
    </reaction>
</comment>
<dbReference type="SUPFAM" id="SSF53474">
    <property type="entry name" value="alpha/beta-Hydrolases"/>
    <property type="match status" value="1"/>
</dbReference>
<feature type="disulfide bond" evidence="13">
    <location>
        <begin position="183"/>
        <end position="190"/>
    </location>
</feature>
<keyword evidence="7 14" id="KW-0378">Hydrolase</keyword>
<organism evidence="15 16">
    <name type="scientific">Stemphylium lycopersici</name>
    <name type="common">Tomato gray leaf spot disease fungus</name>
    <name type="synonym">Thyrospora lycopersici</name>
    <dbReference type="NCBI Taxonomy" id="183478"/>
    <lineage>
        <taxon>Eukaryota</taxon>
        <taxon>Fungi</taxon>
        <taxon>Dikarya</taxon>
        <taxon>Ascomycota</taxon>
        <taxon>Pezizomycotina</taxon>
        <taxon>Dothideomycetes</taxon>
        <taxon>Pleosporomycetidae</taxon>
        <taxon>Pleosporales</taxon>
        <taxon>Pleosporineae</taxon>
        <taxon>Pleosporaceae</taxon>
        <taxon>Stemphylium</taxon>
    </lineage>
</organism>
<evidence type="ECO:0000256" key="4">
    <source>
        <dbReference type="ARBA" id="ARBA00022487"/>
    </source>
</evidence>
<keyword evidence="6 14" id="KW-0732">Signal</keyword>
<dbReference type="GO" id="GO:0005576">
    <property type="term" value="C:extracellular region"/>
    <property type="evidence" value="ECO:0007669"/>
    <property type="project" value="UniProtKB-SubCell"/>
</dbReference>
<dbReference type="InterPro" id="IPR000675">
    <property type="entry name" value="Cutinase/axe"/>
</dbReference>
<accession>A0A364MRY4</accession>
<dbReference type="PANTHER" id="PTHR48250">
    <property type="entry name" value="CUTINASE 2-RELATED"/>
    <property type="match status" value="1"/>
</dbReference>
<evidence type="ECO:0000256" key="5">
    <source>
        <dbReference type="ARBA" id="ARBA00022525"/>
    </source>
</evidence>
<sequence>MYTTSILVAALASLAASSPIEGRQLFGGIGGTGSSSSEFSQGGCRDILFAFARGSTEIGNMGTVVGPPTSDGLKQEFGQDAVATEGIPYAASLGTNAIPGGTDARSKNLLKDTLNSMAQKCPDSVIVSSGYSQGAAVNHRAIEELDASVQDQIAGVVTYGDTQKLQDRDQIPNFPKEKVKIICQPGDAVCLGTLSVLPAHLTYGTRANEGVEFLSQQIKGAQAKIKARNAKREAEKVAAAMAGTVRRVAKEIVA</sequence>
<dbReference type="EC" id="3.1.1.74" evidence="3 14"/>
<dbReference type="Proteomes" id="UP000249619">
    <property type="component" value="Unassembled WGS sequence"/>
</dbReference>
<dbReference type="OrthoDB" id="3225429at2759"/>
<dbReference type="Pfam" id="PF01083">
    <property type="entry name" value="Cutinase"/>
    <property type="match status" value="1"/>
</dbReference>
<dbReference type="InterPro" id="IPR043580">
    <property type="entry name" value="CUTINASE_1"/>
</dbReference>
<feature type="active site" description="Proton donor/acceptor" evidence="12">
    <location>
        <position position="200"/>
    </location>
</feature>
<comment type="caution">
    <text evidence="15">The sequence shown here is derived from an EMBL/GenBank/DDBJ whole genome shotgun (WGS) entry which is preliminary data.</text>
</comment>
<reference evidence="16" key="1">
    <citation type="submission" date="2018-05" db="EMBL/GenBank/DDBJ databases">
        <title>Draft genome sequence of Stemphylium lycopersici strain CIDEFI 213.</title>
        <authorList>
            <person name="Medina R."/>
            <person name="Franco M.E.E."/>
            <person name="Lucentini C.G."/>
            <person name="Saparrat M.C.N."/>
            <person name="Balatti P.A."/>
        </authorList>
    </citation>
    <scope>NUCLEOTIDE SEQUENCE [LARGE SCALE GENOMIC DNA]</scope>
    <source>
        <strain evidence="16">CIDEFI 213</strain>
    </source>
</reference>
<keyword evidence="16" id="KW-1185">Reference proteome</keyword>
<dbReference type="FunFam" id="3.40.50.1820:FF:000235">
    <property type="entry name" value="Cutinase 1"/>
    <property type="match status" value="1"/>
</dbReference>
<evidence type="ECO:0000256" key="6">
    <source>
        <dbReference type="ARBA" id="ARBA00022729"/>
    </source>
</evidence>
<dbReference type="PANTHER" id="PTHR48250:SF3">
    <property type="entry name" value="CUTINASE 1-RELATED"/>
    <property type="match status" value="1"/>
</dbReference>
<feature type="disulfide bond" evidence="13">
    <location>
        <begin position="44"/>
        <end position="121"/>
    </location>
</feature>
<dbReference type="EMBL" id="QGDH01000359">
    <property type="protein sequence ID" value="RAR00531.1"/>
    <property type="molecule type" value="Genomic_DNA"/>
</dbReference>
<feature type="active site" description="Nucleophile" evidence="12">
    <location>
        <position position="132"/>
    </location>
</feature>
<evidence type="ECO:0000256" key="2">
    <source>
        <dbReference type="ARBA" id="ARBA00007534"/>
    </source>
</evidence>
<dbReference type="PROSITE" id="PS00931">
    <property type="entry name" value="CUTINASE_2"/>
    <property type="match status" value="1"/>
</dbReference>
<evidence type="ECO:0000256" key="13">
    <source>
        <dbReference type="PIRSR" id="PIRSR611150-2"/>
    </source>
</evidence>
<dbReference type="SMART" id="SM01110">
    <property type="entry name" value="Cutinase"/>
    <property type="match status" value="1"/>
</dbReference>
<gene>
    <name evidence="15" type="ORF">DDE83_009092</name>
</gene>
<keyword evidence="8 13" id="KW-1015">Disulfide bond</keyword>
<evidence type="ECO:0000313" key="16">
    <source>
        <dbReference type="Proteomes" id="UP000249619"/>
    </source>
</evidence>
<comment type="function">
    <text evidence="10">Catalyzes the hydrolysis of complex carboxylic polyesters found in the cell wall of plants. Degrades cutin, a macromolecule that forms the structure of the plant cuticle. Allows pathogenic fungi to penetrate through the cuticular barrier into the host plant during the initial stage of fungal infection.</text>
</comment>
<evidence type="ECO:0000313" key="15">
    <source>
        <dbReference type="EMBL" id="RAR00531.1"/>
    </source>
</evidence>
<comment type="subcellular location">
    <subcellularLocation>
        <location evidence="1 14">Secreted</location>
    </subcellularLocation>
</comment>
<dbReference type="GO" id="GO:0016052">
    <property type="term" value="P:carbohydrate catabolic process"/>
    <property type="evidence" value="ECO:0007669"/>
    <property type="project" value="TreeGrafter"/>
</dbReference>
<dbReference type="GO" id="GO:0050525">
    <property type="term" value="F:cutinase activity"/>
    <property type="evidence" value="ECO:0007669"/>
    <property type="project" value="UniProtKB-UniRule"/>
</dbReference>
<dbReference type="InterPro" id="IPR043579">
    <property type="entry name" value="CUTINASE_2"/>
</dbReference>
<evidence type="ECO:0000256" key="3">
    <source>
        <dbReference type="ARBA" id="ARBA00013095"/>
    </source>
</evidence>
<evidence type="ECO:0000256" key="8">
    <source>
        <dbReference type="ARBA" id="ARBA00023157"/>
    </source>
</evidence>
<dbReference type="PRINTS" id="PR00129">
    <property type="entry name" value="CUTINASE"/>
</dbReference>
<evidence type="ECO:0000256" key="12">
    <source>
        <dbReference type="PIRSR" id="PIRSR611150-1"/>
    </source>
</evidence>
<dbReference type="InterPro" id="IPR029058">
    <property type="entry name" value="AB_hydrolase_fold"/>
</dbReference>
<dbReference type="PROSITE" id="PS00155">
    <property type="entry name" value="CUTINASE_1"/>
    <property type="match status" value="1"/>
</dbReference>